<evidence type="ECO:0000256" key="1">
    <source>
        <dbReference type="SAM" id="MobiDB-lite"/>
    </source>
</evidence>
<keyword evidence="2" id="KW-0732">Signal</keyword>
<accession>A0A6V7HBE9</accession>
<sequence length="757" mass="86676">TCLILAILCAILANGEYYNERFEPLHTDVYPWTRINREIPRELAFSDPSPSYSSFLESRLRNQRAFDSSESLDKPKPWYSASTVKKVPTENKNLKKVISPFYTITDDDSQKYKDMVMKSGVPYCQEMKTKRGGKSSVAKDTTICYKCKNPKNGATYEQCSYHSHPLTDSSNIDEIPVARPGTFRNRRSNVDEASSGSEGSDNYGRHDSPYRFSEKIFSDATDDVPPEYKNENEKCEKVTKDSMVCMVCRDTRSNAKYEQCSYVGKPDEKDHAPDQAEFSSPKDSKTRSENEGEEDIGKRSSREYSKSDEPVKEYSSYDDKEEPERSSREEAKESSDTCKKVQKGSKTCTVCKDPRTRGNYERCSYSYEPDDKVYKYSRSKSFGYPSSSSKDNDKKDYKEDKSQEEGSRSEPEDYSKDYTIPESYYEKSQSTPPSSYFKDDESRSNYGQYGSSRGSKSPSDEDGSSSSYEKSKLESQRVAESIEPSHCKEIERDSMTCKVCKDPKTGSNSEQCSYKYQPNDKSYSYSKSRSFGSPTESEDRSYDGSEKKESKEPYESRDYDSSSEKKTNRDAQRREFTASGESASSAPKKSDSGFYDAFKKKAEIQKVLREFQTEDRSNCKKLMRGRMTCYQCVDEKGFQKEECAFVTSDEPIEEKSDHRETREPTKKVPRSIEDRSYDFFVEPEAAASEKTEAREQSNSETSSEEIEKKSKEVEPYEYVAETRPVFDKVLGFTLPAYMLSTSEHEDEFDKIFTSGST</sequence>
<feature type="compositionally biased region" description="Low complexity" evidence="1">
    <location>
        <begin position="379"/>
        <end position="389"/>
    </location>
</feature>
<feature type="region of interest" description="Disordered" evidence="1">
    <location>
        <begin position="170"/>
        <end position="209"/>
    </location>
</feature>
<comment type="caution">
    <text evidence="3">The sequence shown here is derived from an EMBL/GenBank/DDBJ whole genome shotgun (WGS) entry which is preliminary data.</text>
</comment>
<dbReference type="Proteomes" id="UP000752696">
    <property type="component" value="Unassembled WGS sequence"/>
</dbReference>
<feature type="non-terminal residue" evidence="3">
    <location>
        <position position="1"/>
    </location>
</feature>
<organism evidence="3 4">
    <name type="scientific">Heterotrigona itama</name>
    <dbReference type="NCBI Taxonomy" id="395501"/>
    <lineage>
        <taxon>Eukaryota</taxon>
        <taxon>Metazoa</taxon>
        <taxon>Ecdysozoa</taxon>
        <taxon>Arthropoda</taxon>
        <taxon>Hexapoda</taxon>
        <taxon>Insecta</taxon>
        <taxon>Pterygota</taxon>
        <taxon>Neoptera</taxon>
        <taxon>Endopterygota</taxon>
        <taxon>Hymenoptera</taxon>
        <taxon>Apocrita</taxon>
        <taxon>Aculeata</taxon>
        <taxon>Apoidea</taxon>
        <taxon>Anthophila</taxon>
        <taxon>Apidae</taxon>
        <taxon>Heterotrigona</taxon>
    </lineage>
</organism>
<keyword evidence="4" id="KW-1185">Reference proteome</keyword>
<feature type="signal peptide" evidence="2">
    <location>
        <begin position="1"/>
        <end position="17"/>
    </location>
</feature>
<feature type="compositionally biased region" description="Basic and acidic residues" evidence="1">
    <location>
        <begin position="265"/>
        <end position="339"/>
    </location>
</feature>
<feature type="region of interest" description="Disordered" evidence="1">
    <location>
        <begin position="263"/>
        <end position="594"/>
    </location>
</feature>
<evidence type="ECO:0000256" key="2">
    <source>
        <dbReference type="SAM" id="SignalP"/>
    </source>
</evidence>
<feature type="compositionally biased region" description="Polar residues" evidence="1">
    <location>
        <begin position="191"/>
        <end position="200"/>
    </location>
</feature>
<feature type="compositionally biased region" description="Basic and acidic residues" evidence="1">
    <location>
        <begin position="537"/>
        <end position="576"/>
    </location>
</feature>
<feature type="compositionally biased region" description="Basic and acidic residues" evidence="1">
    <location>
        <begin position="687"/>
        <end position="697"/>
    </location>
</feature>
<dbReference type="EMBL" id="CAJDYZ010009837">
    <property type="protein sequence ID" value="CAD1477131.1"/>
    <property type="molecule type" value="Genomic_DNA"/>
</dbReference>
<gene>
    <name evidence="3" type="ORF">MHI_LOCUS710976</name>
</gene>
<feature type="compositionally biased region" description="Polar residues" evidence="1">
    <location>
        <begin position="444"/>
        <end position="454"/>
    </location>
</feature>
<feature type="chain" id="PRO_5028271098" evidence="2">
    <location>
        <begin position="18"/>
        <end position="757"/>
    </location>
</feature>
<feature type="compositionally biased region" description="Basic and acidic residues" evidence="1">
    <location>
        <begin position="653"/>
        <end position="677"/>
    </location>
</feature>
<feature type="compositionally biased region" description="Polar residues" evidence="1">
    <location>
        <begin position="505"/>
        <end position="520"/>
    </location>
</feature>
<evidence type="ECO:0000313" key="4">
    <source>
        <dbReference type="Proteomes" id="UP000752696"/>
    </source>
</evidence>
<dbReference type="AlphaFoldDB" id="A0A6V7HBE9"/>
<feature type="compositionally biased region" description="Low complexity" evidence="1">
    <location>
        <begin position="521"/>
        <end position="530"/>
    </location>
</feature>
<feature type="compositionally biased region" description="Basic and acidic residues" evidence="1">
    <location>
        <begin position="483"/>
        <end position="504"/>
    </location>
</feature>
<proteinExistence type="predicted"/>
<name>A0A6V7HBE9_9HYME</name>
<feature type="compositionally biased region" description="Basic and acidic residues" evidence="1">
    <location>
        <begin position="705"/>
        <end position="714"/>
    </location>
</feature>
<dbReference type="OrthoDB" id="1734063at2759"/>
<feature type="compositionally biased region" description="Basic and acidic residues" evidence="1">
    <location>
        <begin position="390"/>
        <end position="416"/>
    </location>
</feature>
<reference evidence="3" key="1">
    <citation type="submission" date="2020-07" db="EMBL/GenBank/DDBJ databases">
        <authorList>
            <person name="Nazaruddin N."/>
        </authorList>
    </citation>
    <scope>NUCLEOTIDE SEQUENCE</scope>
</reference>
<protein>
    <submittedName>
        <fullName evidence="3">Uncharacterized protein</fullName>
    </submittedName>
</protein>
<evidence type="ECO:0000313" key="3">
    <source>
        <dbReference type="EMBL" id="CAD1477131.1"/>
    </source>
</evidence>
<feature type="region of interest" description="Disordered" evidence="1">
    <location>
        <begin position="649"/>
        <end position="714"/>
    </location>
</feature>